<sequence length="247" mass="27253">MSESDDHVVLWPGDPGTLPLDVRRALVALLRGPYISFRRDPLVWSALLAHEAVVRRHLGDLLLDLVIDADAEVAFSRNLEPGPDFDQAVPSVLRKAPLSFIDSALLLHLRHLLLQGAAQQERMVVGRDEIEAHMQAYATSSGHDQAQFGKRLTASIKRMREWSILLPTDTDDRWEVSSILALILTPEVIEGIEVEYERLRRGGTGDLPSADGMTEEDAESDDADSDGPDPDEPDTDETGLDETESAT</sequence>
<dbReference type="STRING" id="1249481.D641_0109805"/>
<accession>A0A022KZW7</accession>
<feature type="compositionally biased region" description="Acidic residues" evidence="1">
    <location>
        <begin position="213"/>
        <end position="247"/>
    </location>
</feature>
<dbReference type="AlphaFoldDB" id="A0A022KZW7"/>
<dbReference type="RefSeq" id="WP_017823488.1">
    <property type="nucleotide sequence ID" value="NZ_AORC01000011.1"/>
</dbReference>
<protein>
    <recommendedName>
        <fullName evidence="4">DUF4194 domain-containing protein</fullName>
    </recommendedName>
</protein>
<dbReference type="Proteomes" id="UP000019754">
    <property type="component" value="Unassembled WGS sequence"/>
</dbReference>
<keyword evidence="3" id="KW-1185">Reference proteome</keyword>
<feature type="region of interest" description="Disordered" evidence="1">
    <location>
        <begin position="200"/>
        <end position="247"/>
    </location>
</feature>
<evidence type="ECO:0000313" key="2">
    <source>
        <dbReference type="EMBL" id="EYT48928.1"/>
    </source>
</evidence>
<dbReference type="EMBL" id="AORC01000011">
    <property type="protein sequence ID" value="EYT48928.1"/>
    <property type="molecule type" value="Genomic_DNA"/>
</dbReference>
<gene>
    <name evidence="2" type="ORF">D641_0109805</name>
</gene>
<proteinExistence type="predicted"/>
<evidence type="ECO:0000256" key="1">
    <source>
        <dbReference type="SAM" id="MobiDB-lite"/>
    </source>
</evidence>
<evidence type="ECO:0008006" key="4">
    <source>
        <dbReference type="Google" id="ProtNLM"/>
    </source>
</evidence>
<dbReference type="HOGENOM" id="CLU_085940_2_0_11"/>
<dbReference type="InterPro" id="IPR025449">
    <property type="entry name" value="JetB"/>
</dbReference>
<reference evidence="2 3" key="1">
    <citation type="journal article" date="2013" name="Genome Announc.">
        <title>Draft genome sequence of an Actinobacterium, Brachybacterium muris strain UCD-AY4.</title>
        <authorList>
            <person name="Lo J.R."/>
            <person name="Lang J.M."/>
            <person name="Darling A.E."/>
            <person name="Eisen J.A."/>
            <person name="Coil D.A."/>
        </authorList>
    </citation>
    <scope>NUCLEOTIDE SEQUENCE [LARGE SCALE GENOMIC DNA]</scope>
    <source>
        <strain evidence="2 3">UCD-AY4</strain>
    </source>
</reference>
<evidence type="ECO:0000313" key="3">
    <source>
        <dbReference type="Proteomes" id="UP000019754"/>
    </source>
</evidence>
<comment type="caution">
    <text evidence="2">The sequence shown here is derived from an EMBL/GenBank/DDBJ whole genome shotgun (WGS) entry which is preliminary data.</text>
</comment>
<name>A0A022KZW7_9MICO</name>
<dbReference type="Pfam" id="PF13835">
    <property type="entry name" value="DUF4194"/>
    <property type="match status" value="1"/>
</dbReference>
<organism evidence="2 3">
    <name type="scientific">Brachybacterium muris UCD-AY4</name>
    <dbReference type="NCBI Taxonomy" id="1249481"/>
    <lineage>
        <taxon>Bacteria</taxon>
        <taxon>Bacillati</taxon>
        <taxon>Actinomycetota</taxon>
        <taxon>Actinomycetes</taxon>
        <taxon>Micrococcales</taxon>
        <taxon>Dermabacteraceae</taxon>
        <taxon>Brachybacterium</taxon>
    </lineage>
</organism>